<dbReference type="RefSeq" id="WP_187579462.1">
    <property type="nucleotide sequence ID" value="NZ_CP060713.1"/>
</dbReference>
<dbReference type="AlphaFoldDB" id="A0A7G9RDE6"/>
<evidence type="ECO:0000313" key="2">
    <source>
        <dbReference type="EMBL" id="QNN53621.1"/>
    </source>
</evidence>
<protein>
    <submittedName>
        <fullName evidence="2">Uncharacterized protein</fullName>
    </submittedName>
</protein>
<sequence>MSSAQRVPGSRRATGPRRPVPGGGAVLGVLLLALAAAAVLLTGTAEPAPRQTAGARTLVDSALLACPSTQDVRLGRVTTRVVAGLADVRPAGEPLGDSGELLVGEPGRAGEPLDLARGALEELPSDPTGPAPVLDASGDLAAGLFGDRTDSSDTAGAVAACRAPRGSWWFTGAGASLDHASDLVMTNLDPGQAVVDVRLHGPEGTIDTVGTRDIPIGAGETVTLSLADLAPQTEELTVEVAAARGRVSAAVLDRYAARPGAAAGLEWLPATQRPSRNLRLAGIPSAGASRTLLVTNPSELEALVEVEVVGANGSFAPTGLDQVSVAPGAVESVPLDDVLPAGEPLALRVRSRVPLVAAVRTVGTGPGADNSYAGPVLPLLDPAAVPVPARATTTVQLSAGSQPARATLTGYAADGKETGSDEVAIGPGATAAWEPPTGSAYVVVTPLEGSVYGAATYAGRGILAQTPLAELPMRVRTPSVRPGPR</sequence>
<name>A0A7G9RDE6_9ACTN</name>
<dbReference type="KEGG" id="nmes:H9L09_04135"/>
<dbReference type="Pfam" id="PF18986">
    <property type="entry name" value="DUF5719"/>
    <property type="match status" value="1"/>
</dbReference>
<dbReference type="InterPro" id="IPR043777">
    <property type="entry name" value="DUF5719"/>
</dbReference>
<organism evidence="2 3">
    <name type="scientific">Nocardioides mesophilus</name>
    <dbReference type="NCBI Taxonomy" id="433659"/>
    <lineage>
        <taxon>Bacteria</taxon>
        <taxon>Bacillati</taxon>
        <taxon>Actinomycetota</taxon>
        <taxon>Actinomycetes</taxon>
        <taxon>Propionibacteriales</taxon>
        <taxon>Nocardioidaceae</taxon>
        <taxon>Nocardioides</taxon>
    </lineage>
</organism>
<evidence type="ECO:0000256" key="1">
    <source>
        <dbReference type="SAM" id="MobiDB-lite"/>
    </source>
</evidence>
<dbReference type="Proteomes" id="UP000515947">
    <property type="component" value="Chromosome"/>
</dbReference>
<dbReference type="EMBL" id="CP060713">
    <property type="protein sequence ID" value="QNN53621.1"/>
    <property type="molecule type" value="Genomic_DNA"/>
</dbReference>
<reference evidence="2 3" key="1">
    <citation type="submission" date="2020-08" db="EMBL/GenBank/DDBJ databases">
        <title>Genome sequence of Nocardioides mesophilus KACC 16243T.</title>
        <authorList>
            <person name="Hyun D.-W."/>
            <person name="Bae J.-W."/>
        </authorList>
    </citation>
    <scope>NUCLEOTIDE SEQUENCE [LARGE SCALE GENOMIC DNA]</scope>
    <source>
        <strain evidence="2 3">KACC 16243</strain>
    </source>
</reference>
<accession>A0A7G9RDE6</accession>
<feature type="region of interest" description="Disordered" evidence="1">
    <location>
        <begin position="1"/>
        <end position="20"/>
    </location>
</feature>
<evidence type="ECO:0000313" key="3">
    <source>
        <dbReference type="Proteomes" id="UP000515947"/>
    </source>
</evidence>
<gene>
    <name evidence="2" type="ORF">H9L09_04135</name>
</gene>
<keyword evidence="3" id="KW-1185">Reference proteome</keyword>
<proteinExistence type="predicted"/>